<protein>
    <submittedName>
        <fullName evidence="1">Uncharacterized protein</fullName>
    </submittedName>
</protein>
<dbReference type="RefSeq" id="WP_207394769.1">
    <property type="nucleotide sequence ID" value="NZ_JABRWO010000001.1"/>
</dbReference>
<dbReference type="Proteomes" id="UP000551616">
    <property type="component" value="Unassembled WGS sequence"/>
</dbReference>
<gene>
    <name evidence="1" type="ORF">HOV93_04300</name>
</gene>
<accession>A0A7V8V1R4</accession>
<proteinExistence type="predicted"/>
<sequence length="238" mass="26725">MPSYDLFEAWFRVADWCAYTLAKEGCESIVLKPLGEHSRAAALIAREAAESENSIHRKLAACLAGWIREPEPQLLQDLFQRETACDAAREVNDFNRLDSQSVVEDLMVSAHRWMRTEMLRSPASQTLKQIVRSTMDGHYWNSASEAMIALYKYDPQDSAELLREFAEYANGPAPNHPSRPSLKQEKSAAEKLLRGEEEILTPFDQILRAQDAAAETEIDANSRAAIEHLLAMATDVSS</sequence>
<name>A0A7V8V1R4_9BACT</name>
<dbReference type="EMBL" id="JABRWO010000001">
    <property type="protein sequence ID" value="MBA2113281.1"/>
    <property type="molecule type" value="Genomic_DNA"/>
</dbReference>
<evidence type="ECO:0000313" key="1">
    <source>
        <dbReference type="EMBL" id="MBA2113281.1"/>
    </source>
</evidence>
<reference evidence="1 2" key="1">
    <citation type="submission" date="2020-05" db="EMBL/GenBank/DDBJ databases">
        <title>Bremerella alba sp. nov., a novel planctomycete isolated from the surface of the macroalga Fucus spiralis.</title>
        <authorList>
            <person name="Godinho O."/>
            <person name="Botelho R."/>
            <person name="Albuquerque L."/>
            <person name="Wiegand S."/>
            <person name="Da Costa M.S."/>
            <person name="Lobo-Da-Cunha A."/>
            <person name="Jogler C."/>
            <person name="Lage O.M."/>
        </authorList>
    </citation>
    <scope>NUCLEOTIDE SEQUENCE [LARGE SCALE GENOMIC DNA]</scope>
    <source>
        <strain evidence="1 2">FF15</strain>
    </source>
</reference>
<keyword evidence="2" id="KW-1185">Reference proteome</keyword>
<organism evidence="1 2">
    <name type="scientific">Bremerella alba</name>
    <dbReference type="NCBI Taxonomy" id="980252"/>
    <lineage>
        <taxon>Bacteria</taxon>
        <taxon>Pseudomonadati</taxon>
        <taxon>Planctomycetota</taxon>
        <taxon>Planctomycetia</taxon>
        <taxon>Pirellulales</taxon>
        <taxon>Pirellulaceae</taxon>
        <taxon>Bremerella</taxon>
    </lineage>
</organism>
<evidence type="ECO:0000313" key="2">
    <source>
        <dbReference type="Proteomes" id="UP000551616"/>
    </source>
</evidence>
<dbReference type="AlphaFoldDB" id="A0A7V8V1R4"/>
<comment type="caution">
    <text evidence="1">The sequence shown here is derived from an EMBL/GenBank/DDBJ whole genome shotgun (WGS) entry which is preliminary data.</text>
</comment>